<dbReference type="Proteomes" id="UP001418222">
    <property type="component" value="Unassembled WGS sequence"/>
</dbReference>
<protein>
    <recommendedName>
        <fullName evidence="12">Exopolygalacturonase</fullName>
        <ecNumber evidence="8">3.2.1.67</ecNumber>
    </recommendedName>
    <alternativeName>
        <fullName evidence="9">Galacturan 1,4-alpha-galacturonidase</fullName>
    </alternativeName>
    <alternativeName>
        <fullName evidence="13">Pectinase</fullName>
    </alternativeName>
</protein>
<dbReference type="InterPro" id="IPR000743">
    <property type="entry name" value="Glyco_hydro_28"/>
</dbReference>
<comment type="function">
    <text evidence="11">May function in depolymerizing pectin during pollen development, germination, and tube growth. Acts as an exo-polygalacturonase.</text>
</comment>
<keyword evidence="16" id="KW-0732">Signal</keyword>
<dbReference type="GO" id="GO:0071555">
    <property type="term" value="P:cell wall organization"/>
    <property type="evidence" value="ECO:0007669"/>
    <property type="project" value="UniProtKB-KW"/>
</dbReference>
<feature type="active site" evidence="14">
    <location>
        <position position="249"/>
    </location>
</feature>
<keyword evidence="18" id="KW-1185">Reference proteome</keyword>
<comment type="caution">
    <text evidence="17">The sequence shown here is derived from an EMBL/GenBank/DDBJ whole genome shotgun (WGS) entry which is preliminary data.</text>
</comment>
<dbReference type="PROSITE" id="PS00502">
    <property type="entry name" value="POLYGALACTURONASE"/>
    <property type="match status" value="1"/>
</dbReference>
<keyword evidence="7" id="KW-0961">Cell wall biogenesis/degradation</keyword>
<comment type="catalytic activity">
    <reaction evidence="10">
        <text>[(1-&gt;4)-alpha-D-galacturonosyl](n) + H2O = alpha-D-galacturonate + [(1-&gt;4)-alpha-D-galacturonosyl](n-1)</text>
        <dbReference type="Rhea" id="RHEA:14117"/>
        <dbReference type="Rhea" id="RHEA-COMP:14570"/>
        <dbReference type="Rhea" id="RHEA-COMP:14572"/>
        <dbReference type="ChEBI" id="CHEBI:15377"/>
        <dbReference type="ChEBI" id="CHEBI:58658"/>
        <dbReference type="ChEBI" id="CHEBI:140523"/>
        <dbReference type="EC" id="3.2.1.67"/>
    </reaction>
</comment>
<dbReference type="Gene3D" id="2.160.20.10">
    <property type="entry name" value="Single-stranded right-handed beta-helix, Pectin lyase-like"/>
    <property type="match status" value="1"/>
</dbReference>
<evidence type="ECO:0000256" key="4">
    <source>
        <dbReference type="ARBA" id="ARBA00022525"/>
    </source>
</evidence>
<dbReference type="InterPro" id="IPR012334">
    <property type="entry name" value="Pectin_lyas_fold"/>
</dbReference>
<dbReference type="EMBL" id="JBBWWQ010000010">
    <property type="protein sequence ID" value="KAK8936807.1"/>
    <property type="molecule type" value="Genomic_DNA"/>
</dbReference>
<evidence type="ECO:0000256" key="10">
    <source>
        <dbReference type="ARBA" id="ARBA00048766"/>
    </source>
</evidence>
<dbReference type="AlphaFoldDB" id="A0AAP0G4Q3"/>
<feature type="chain" id="PRO_5042882598" description="Exopolygalacturonase" evidence="16">
    <location>
        <begin position="19"/>
        <end position="409"/>
    </location>
</feature>
<evidence type="ECO:0000256" key="15">
    <source>
        <dbReference type="RuleBase" id="RU361169"/>
    </source>
</evidence>
<keyword evidence="5 15" id="KW-0378">Hydrolase</keyword>
<comment type="similarity">
    <text evidence="2 15">Belongs to the glycosyl hydrolase 28 family.</text>
</comment>
<evidence type="ECO:0000256" key="13">
    <source>
        <dbReference type="ARBA" id="ARBA00083621"/>
    </source>
</evidence>
<dbReference type="SMART" id="SM00710">
    <property type="entry name" value="PbH1"/>
    <property type="match status" value="5"/>
</dbReference>
<dbReference type="SUPFAM" id="SSF51126">
    <property type="entry name" value="Pectin lyase-like"/>
    <property type="match status" value="1"/>
</dbReference>
<reference evidence="17 18" key="1">
    <citation type="journal article" date="2022" name="Nat. Plants">
        <title>Genomes of leafy and leafless Platanthera orchids illuminate the evolution of mycoheterotrophy.</title>
        <authorList>
            <person name="Li M.H."/>
            <person name="Liu K.W."/>
            <person name="Li Z."/>
            <person name="Lu H.C."/>
            <person name="Ye Q.L."/>
            <person name="Zhang D."/>
            <person name="Wang J.Y."/>
            <person name="Li Y.F."/>
            <person name="Zhong Z.M."/>
            <person name="Liu X."/>
            <person name="Yu X."/>
            <person name="Liu D.K."/>
            <person name="Tu X.D."/>
            <person name="Liu B."/>
            <person name="Hao Y."/>
            <person name="Liao X.Y."/>
            <person name="Jiang Y.T."/>
            <person name="Sun W.H."/>
            <person name="Chen J."/>
            <person name="Chen Y.Q."/>
            <person name="Ai Y."/>
            <person name="Zhai J.W."/>
            <person name="Wu S.S."/>
            <person name="Zhou Z."/>
            <person name="Hsiao Y.Y."/>
            <person name="Wu W.L."/>
            <person name="Chen Y.Y."/>
            <person name="Lin Y.F."/>
            <person name="Hsu J.L."/>
            <person name="Li C.Y."/>
            <person name="Wang Z.W."/>
            <person name="Zhao X."/>
            <person name="Zhong W.Y."/>
            <person name="Ma X.K."/>
            <person name="Ma L."/>
            <person name="Huang J."/>
            <person name="Chen G.Z."/>
            <person name="Huang M.Z."/>
            <person name="Huang L."/>
            <person name="Peng D.H."/>
            <person name="Luo Y.B."/>
            <person name="Zou S.Q."/>
            <person name="Chen S.P."/>
            <person name="Lan S."/>
            <person name="Tsai W.C."/>
            <person name="Van de Peer Y."/>
            <person name="Liu Z.J."/>
        </authorList>
    </citation>
    <scope>NUCLEOTIDE SEQUENCE [LARGE SCALE GENOMIC DNA]</scope>
    <source>
        <strain evidence="17">Lor287</strain>
    </source>
</reference>
<dbReference type="GO" id="GO:0047911">
    <property type="term" value="F:galacturan 1,4-alpha-galacturonidase activity"/>
    <property type="evidence" value="ECO:0007669"/>
    <property type="project" value="UniProtKB-EC"/>
</dbReference>
<dbReference type="InterPro" id="IPR006626">
    <property type="entry name" value="PbH1"/>
</dbReference>
<dbReference type="PANTHER" id="PTHR31375">
    <property type="match status" value="1"/>
</dbReference>
<dbReference type="Pfam" id="PF00295">
    <property type="entry name" value="Glyco_hydro_28"/>
    <property type="match status" value="1"/>
</dbReference>
<keyword evidence="4" id="KW-0964">Secreted</keyword>
<dbReference type="FunFam" id="2.160.20.10:FF:000004">
    <property type="entry name" value="Pectin lyase-like superfamily protein"/>
    <property type="match status" value="1"/>
</dbReference>
<gene>
    <name evidence="17" type="primary">PG2C</name>
    <name evidence="17" type="ORF">KSP39_PZI011862</name>
</gene>
<comment type="subcellular location">
    <subcellularLocation>
        <location evidence="1">Secreted</location>
        <location evidence="1">Cell wall</location>
    </subcellularLocation>
</comment>
<name>A0AAP0G4Q3_9ASPA</name>
<evidence type="ECO:0000313" key="17">
    <source>
        <dbReference type="EMBL" id="KAK8936807.1"/>
    </source>
</evidence>
<keyword evidence="6 15" id="KW-0326">Glycosidase</keyword>
<evidence type="ECO:0000256" key="1">
    <source>
        <dbReference type="ARBA" id="ARBA00004191"/>
    </source>
</evidence>
<organism evidence="17 18">
    <name type="scientific">Platanthera zijinensis</name>
    <dbReference type="NCBI Taxonomy" id="2320716"/>
    <lineage>
        <taxon>Eukaryota</taxon>
        <taxon>Viridiplantae</taxon>
        <taxon>Streptophyta</taxon>
        <taxon>Embryophyta</taxon>
        <taxon>Tracheophyta</taxon>
        <taxon>Spermatophyta</taxon>
        <taxon>Magnoliopsida</taxon>
        <taxon>Liliopsida</taxon>
        <taxon>Asparagales</taxon>
        <taxon>Orchidaceae</taxon>
        <taxon>Orchidoideae</taxon>
        <taxon>Orchideae</taxon>
        <taxon>Orchidinae</taxon>
        <taxon>Platanthera</taxon>
    </lineage>
</organism>
<feature type="signal peptide" evidence="16">
    <location>
        <begin position="1"/>
        <end position="18"/>
    </location>
</feature>
<dbReference type="EC" id="3.2.1.67" evidence="8"/>
<dbReference type="GO" id="GO:0005975">
    <property type="term" value="P:carbohydrate metabolic process"/>
    <property type="evidence" value="ECO:0007669"/>
    <property type="project" value="InterPro"/>
</dbReference>
<evidence type="ECO:0000256" key="12">
    <source>
        <dbReference type="ARBA" id="ARBA00068298"/>
    </source>
</evidence>
<evidence type="ECO:0000256" key="5">
    <source>
        <dbReference type="ARBA" id="ARBA00022801"/>
    </source>
</evidence>
<dbReference type="InterPro" id="IPR011050">
    <property type="entry name" value="Pectin_lyase_fold/virulence"/>
</dbReference>
<evidence type="ECO:0000256" key="9">
    <source>
        <dbReference type="ARBA" id="ARBA00043142"/>
    </source>
</evidence>
<evidence type="ECO:0000256" key="7">
    <source>
        <dbReference type="ARBA" id="ARBA00023316"/>
    </source>
</evidence>
<evidence type="ECO:0000256" key="14">
    <source>
        <dbReference type="PROSITE-ProRule" id="PRU10052"/>
    </source>
</evidence>
<evidence type="ECO:0000313" key="18">
    <source>
        <dbReference type="Proteomes" id="UP001418222"/>
    </source>
</evidence>
<proteinExistence type="inferred from homology"/>
<evidence type="ECO:0000256" key="8">
    <source>
        <dbReference type="ARBA" id="ARBA00038933"/>
    </source>
</evidence>
<dbReference type="GO" id="GO:0004650">
    <property type="term" value="F:polygalacturonase activity"/>
    <property type="evidence" value="ECO:0007669"/>
    <property type="project" value="InterPro"/>
</dbReference>
<sequence length="409" mass="43299">MNSTRKLMLLLAVLAAAAANIDTCGGIFTDRVFDVVRYGASPDGRSDSAGAFYKAWGEACAADCGWFRGARVRARVLIPQGTFLAGPVSFRGPCRSPMVVQVKGVVRAPTNLGAFHHQEWIAFRHVNGLLVTGLGTFDGQGQSVWPYKHGNGLPPTLKLVHVTNAKIRAISLINAKFFHVIIGQSRGVTVLGVKITAPADSPNTDGIHIGDSSEIRITRSSIATGDDCISVGPGSSNVTIDKVHCGPGHGISVGSLGKYSTDTGVAGIRVLNCTLAGTTNGVRIKTWRDSPAITASNMLFSDIVMKEVSNPIIIDQEYCPNSCDEDKPGSRVNINNVRFQNIRGTSATDVAINLMCSAAIPCDYITLENIDLKPLPPSPGLAPAIPLSACEHVGLHSRAVGFVFPPPCF</sequence>
<evidence type="ECO:0000256" key="3">
    <source>
        <dbReference type="ARBA" id="ARBA00022512"/>
    </source>
</evidence>
<accession>A0AAP0G4Q3</accession>
<evidence type="ECO:0000256" key="6">
    <source>
        <dbReference type="ARBA" id="ARBA00023295"/>
    </source>
</evidence>
<evidence type="ECO:0000256" key="11">
    <source>
        <dbReference type="ARBA" id="ARBA00057651"/>
    </source>
</evidence>
<evidence type="ECO:0000256" key="16">
    <source>
        <dbReference type="SAM" id="SignalP"/>
    </source>
</evidence>
<evidence type="ECO:0000256" key="2">
    <source>
        <dbReference type="ARBA" id="ARBA00008834"/>
    </source>
</evidence>
<keyword evidence="3" id="KW-0134">Cell wall</keyword>